<keyword evidence="1" id="KW-0472">Membrane</keyword>
<comment type="caution">
    <text evidence="2">The sequence shown here is derived from an EMBL/GenBank/DDBJ whole genome shotgun (WGS) entry which is preliminary data.</text>
</comment>
<keyword evidence="1" id="KW-0812">Transmembrane</keyword>
<proteinExistence type="predicted"/>
<feature type="transmembrane region" description="Helical" evidence="1">
    <location>
        <begin position="6"/>
        <end position="23"/>
    </location>
</feature>
<evidence type="ECO:0000256" key="1">
    <source>
        <dbReference type="SAM" id="Phobius"/>
    </source>
</evidence>
<feature type="transmembrane region" description="Helical" evidence="1">
    <location>
        <begin position="44"/>
        <end position="65"/>
    </location>
</feature>
<sequence>MNETLAIVVVLLVMVAGANLPFMTERVLGLFVWRARGAPAAKPFWLRLAEALVLYGLTLAVGFLLEGQFGNRFVQGWEFYAITLAVFLVCAYPGFVWRYLSRRRRDDALR</sequence>
<gene>
    <name evidence="2" type="ORF">FOZ76_06915</name>
</gene>
<reference evidence="2 3" key="1">
    <citation type="submission" date="2019-07" db="EMBL/GenBank/DDBJ databases">
        <title>Qingshengfaniella alkalisoli gen. nov., sp. nov., isolated from saline soil.</title>
        <authorList>
            <person name="Xu L."/>
            <person name="Huang X.-X."/>
            <person name="Sun J.-Q."/>
        </authorList>
    </citation>
    <scope>NUCLEOTIDE SEQUENCE [LARGE SCALE GENOMIC DNA]</scope>
    <source>
        <strain evidence="2 3">DSM 27279</strain>
    </source>
</reference>
<dbReference type="PIRSF" id="PIRSF019883">
    <property type="entry name" value="UCP019883"/>
    <property type="match status" value="1"/>
</dbReference>
<keyword evidence="3" id="KW-1185">Reference proteome</keyword>
<feature type="transmembrane region" description="Helical" evidence="1">
    <location>
        <begin position="77"/>
        <end position="100"/>
    </location>
</feature>
<dbReference type="RefSeq" id="WP_143947415.1">
    <property type="nucleotide sequence ID" value="NZ_BAABMB010000002.1"/>
</dbReference>
<evidence type="ECO:0000313" key="3">
    <source>
        <dbReference type="Proteomes" id="UP000318405"/>
    </source>
</evidence>
<dbReference type="EMBL" id="VLTJ01000011">
    <property type="protein sequence ID" value="TSH97048.1"/>
    <property type="molecule type" value="Genomic_DNA"/>
</dbReference>
<keyword evidence="1" id="KW-1133">Transmembrane helix</keyword>
<dbReference type="Proteomes" id="UP000318405">
    <property type="component" value="Unassembled WGS sequence"/>
</dbReference>
<protein>
    <submittedName>
        <fullName evidence="2">DUF2818 family protein</fullName>
    </submittedName>
</protein>
<organism evidence="2 3">
    <name type="scientific">Verticiella sediminum</name>
    <dbReference type="NCBI Taxonomy" id="1247510"/>
    <lineage>
        <taxon>Bacteria</taxon>
        <taxon>Pseudomonadati</taxon>
        <taxon>Pseudomonadota</taxon>
        <taxon>Betaproteobacteria</taxon>
        <taxon>Burkholderiales</taxon>
        <taxon>Alcaligenaceae</taxon>
        <taxon>Verticiella</taxon>
    </lineage>
</organism>
<dbReference type="AlphaFoldDB" id="A0A556AVS0"/>
<dbReference type="Pfam" id="PF10993">
    <property type="entry name" value="DUF2818"/>
    <property type="match status" value="1"/>
</dbReference>
<accession>A0A556AVS0</accession>
<name>A0A556AVS0_9BURK</name>
<evidence type="ECO:0000313" key="2">
    <source>
        <dbReference type="EMBL" id="TSH97048.1"/>
    </source>
</evidence>
<dbReference type="InterPro" id="IPR016768">
    <property type="entry name" value="UCP019883"/>
</dbReference>
<dbReference type="OrthoDB" id="5785537at2"/>